<accession>A0ABT9Z8Y9</accession>
<name>A0ABT9Z8Y9_9BACI</name>
<dbReference type="EMBL" id="JAUSTZ010000033">
    <property type="protein sequence ID" value="MDQ0228719.1"/>
    <property type="molecule type" value="Genomic_DNA"/>
</dbReference>
<comment type="caution">
    <text evidence="1">The sequence shown here is derived from an EMBL/GenBank/DDBJ whole genome shotgun (WGS) entry which is preliminary data.</text>
</comment>
<sequence length="52" mass="5849">MNKIKGLALFILAISQLVMELDYTIIFVAMASLVVNLVFQRSIYNGLSVHIH</sequence>
<organism evidence="1 2">
    <name type="scientific">Metabacillus niabensis</name>
    <dbReference type="NCBI Taxonomy" id="324854"/>
    <lineage>
        <taxon>Bacteria</taxon>
        <taxon>Bacillati</taxon>
        <taxon>Bacillota</taxon>
        <taxon>Bacilli</taxon>
        <taxon>Bacillales</taxon>
        <taxon>Bacillaceae</taxon>
        <taxon>Metabacillus</taxon>
    </lineage>
</organism>
<gene>
    <name evidence="1" type="ORF">J2S02_005119</name>
</gene>
<dbReference type="RefSeq" id="WP_174881649.1">
    <property type="nucleotide sequence ID" value="NZ_CADEPK010000393.1"/>
</dbReference>
<evidence type="ECO:0000313" key="1">
    <source>
        <dbReference type="EMBL" id="MDQ0228719.1"/>
    </source>
</evidence>
<proteinExistence type="predicted"/>
<protein>
    <submittedName>
        <fullName evidence="1">Uncharacterized protein</fullName>
    </submittedName>
</protein>
<dbReference type="Proteomes" id="UP001232245">
    <property type="component" value="Unassembled WGS sequence"/>
</dbReference>
<evidence type="ECO:0000313" key="2">
    <source>
        <dbReference type="Proteomes" id="UP001232245"/>
    </source>
</evidence>
<reference evidence="1 2" key="1">
    <citation type="submission" date="2023-07" db="EMBL/GenBank/DDBJ databases">
        <title>Genomic Encyclopedia of Type Strains, Phase IV (KMG-IV): sequencing the most valuable type-strain genomes for metagenomic binning, comparative biology and taxonomic classification.</title>
        <authorList>
            <person name="Goeker M."/>
        </authorList>
    </citation>
    <scope>NUCLEOTIDE SEQUENCE [LARGE SCALE GENOMIC DNA]</scope>
    <source>
        <strain evidence="1 2">DSM 17723</strain>
    </source>
</reference>
<keyword evidence="2" id="KW-1185">Reference proteome</keyword>